<evidence type="ECO:0000256" key="5">
    <source>
        <dbReference type="ARBA" id="ARBA00022692"/>
    </source>
</evidence>
<dbReference type="Proteomes" id="UP000237271">
    <property type="component" value="Unassembled WGS sequence"/>
</dbReference>
<evidence type="ECO:0000256" key="2">
    <source>
        <dbReference type="ARBA" id="ARBA00015897"/>
    </source>
</evidence>
<keyword evidence="10 14" id="KW-0472">Membrane</keyword>
<dbReference type="PANTHER" id="PTHR46480:SF1">
    <property type="entry name" value="VOLTAGE-GATED HYDROGEN CHANNEL 1"/>
    <property type="match status" value="1"/>
</dbReference>
<keyword evidence="17" id="KW-1185">Reference proteome</keyword>
<keyword evidence="5 14" id="KW-0812">Transmembrane</keyword>
<evidence type="ECO:0000256" key="4">
    <source>
        <dbReference type="ARBA" id="ARBA00022475"/>
    </source>
</evidence>
<evidence type="ECO:0000256" key="6">
    <source>
        <dbReference type="ARBA" id="ARBA00022882"/>
    </source>
</evidence>
<feature type="compositionally biased region" description="Basic and acidic residues" evidence="13">
    <location>
        <begin position="269"/>
        <end position="284"/>
    </location>
</feature>
<proteinExistence type="predicted"/>
<dbReference type="OrthoDB" id="427456at2759"/>
<feature type="domain" description="Ion transport" evidence="15">
    <location>
        <begin position="56"/>
        <end position="124"/>
    </location>
</feature>
<keyword evidence="3" id="KW-0813">Transport</keyword>
<name>A0A2P4YCG1_9STRA</name>
<evidence type="ECO:0000256" key="13">
    <source>
        <dbReference type="SAM" id="MobiDB-lite"/>
    </source>
</evidence>
<dbReference type="GO" id="GO:0034702">
    <property type="term" value="C:monoatomic ion channel complex"/>
    <property type="evidence" value="ECO:0007669"/>
    <property type="project" value="UniProtKB-KW"/>
</dbReference>
<sequence>MIVLIALDIGCTALEIHLHDQQQLSVAEQQLSSNDKHGVSSDVAASLLVRVATRLVESFTGFTLFLFLIELVILLAAFRHKFFAHAGYVVDLVVVSLSLAVELYAQTKVARLLGILRVWRVLRLVGKLLDQERAAHDTTRLLLEQEQLKLLHVRMQKDAAHESLKREYESREGIEQLLRGYKDEIVTLKEALQIAAQAVAEATMNETAPVHPKELQSDLGTQYGQENDDDDAAVVHPTEMNGVEEERQEIERVDHYQEATDLNLPGVKTDSEVEHWQESERSENEFEDAVDE</sequence>
<feature type="transmembrane region" description="Helical" evidence="14">
    <location>
        <begin position="59"/>
        <end position="78"/>
    </location>
</feature>
<keyword evidence="7 14" id="KW-1133">Transmembrane helix</keyword>
<evidence type="ECO:0000256" key="11">
    <source>
        <dbReference type="ARBA" id="ARBA00023303"/>
    </source>
</evidence>
<evidence type="ECO:0000256" key="12">
    <source>
        <dbReference type="ARBA" id="ARBA00031989"/>
    </source>
</evidence>
<dbReference type="Pfam" id="PF00520">
    <property type="entry name" value="Ion_trans"/>
    <property type="match status" value="1"/>
</dbReference>
<evidence type="ECO:0000259" key="15">
    <source>
        <dbReference type="Pfam" id="PF00520"/>
    </source>
</evidence>
<dbReference type="InterPro" id="IPR005821">
    <property type="entry name" value="Ion_trans_dom"/>
</dbReference>
<comment type="subcellular location">
    <subcellularLocation>
        <location evidence="1">Cell membrane</location>
        <topology evidence="1">Multi-pass membrane protein</topology>
    </subcellularLocation>
</comment>
<evidence type="ECO:0000256" key="8">
    <source>
        <dbReference type="ARBA" id="ARBA00023054"/>
    </source>
</evidence>
<gene>
    <name evidence="16" type="ORF">PHPALM_7407</name>
</gene>
<evidence type="ECO:0000256" key="10">
    <source>
        <dbReference type="ARBA" id="ARBA00023136"/>
    </source>
</evidence>
<dbReference type="AlphaFoldDB" id="A0A2P4YCG1"/>
<keyword evidence="11" id="KW-0407">Ion channel</keyword>
<dbReference type="PANTHER" id="PTHR46480">
    <property type="entry name" value="F20B24.22"/>
    <property type="match status" value="1"/>
</dbReference>
<protein>
    <recommendedName>
        <fullName evidence="2">Voltage-gated hydrogen channel 1</fullName>
    </recommendedName>
    <alternativeName>
        <fullName evidence="12">Hydrogen voltage-gated channel 1</fullName>
    </alternativeName>
</protein>
<evidence type="ECO:0000313" key="17">
    <source>
        <dbReference type="Proteomes" id="UP000237271"/>
    </source>
</evidence>
<organism evidence="16 17">
    <name type="scientific">Phytophthora palmivora</name>
    <dbReference type="NCBI Taxonomy" id="4796"/>
    <lineage>
        <taxon>Eukaryota</taxon>
        <taxon>Sar</taxon>
        <taxon>Stramenopiles</taxon>
        <taxon>Oomycota</taxon>
        <taxon>Peronosporomycetes</taxon>
        <taxon>Peronosporales</taxon>
        <taxon>Peronosporaceae</taxon>
        <taxon>Phytophthora</taxon>
    </lineage>
</organism>
<feature type="transmembrane region" description="Helical" evidence="14">
    <location>
        <begin position="84"/>
        <end position="105"/>
    </location>
</feature>
<keyword evidence="4" id="KW-1003">Cell membrane</keyword>
<dbReference type="InterPro" id="IPR031846">
    <property type="entry name" value="Hvcn1"/>
</dbReference>
<comment type="caution">
    <text evidence="16">The sequence shown here is derived from an EMBL/GenBank/DDBJ whole genome shotgun (WGS) entry which is preliminary data.</text>
</comment>
<keyword evidence="9" id="KW-0406">Ion transport</keyword>
<evidence type="ECO:0000256" key="14">
    <source>
        <dbReference type="SAM" id="Phobius"/>
    </source>
</evidence>
<evidence type="ECO:0000256" key="3">
    <source>
        <dbReference type="ARBA" id="ARBA00022448"/>
    </source>
</evidence>
<evidence type="ECO:0000256" key="7">
    <source>
        <dbReference type="ARBA" id="ARBA00022989"/>
    </source>
</evidence>
<dbReference type="GO" id="GO:0005886">
    <property type="term" value="C:plasma membrane"/>
    <property type="evidence" value="ECO:0007669"/>
    <property type="project" value="UniProtKB-SubCell"/>
</dbReference>
<dbReference type="GO" id="GO:0030171">
    <property type="term" value="F:voltage-gated proton channel activity"/>
    <property type="evidence" value="ECO:0007669"/>
    <property type="project" value="InterPro"/>
</dbReference>
<reference evidence="16 17" key="1">
    <citation type="journal article" date="2017" name="Genome Biol. Evol.">
        <title>Phytophthora megakarya and P. palmivora, closely related causal agents of cacao black pod rot, underwent increases in genome sizes and gene numbers by different mechanisms.</title>
        <authorList>
            <person name="Ali S.S."/>
            <person name="Shao J."/>
            <person name="Lary D.J."/>
            <person name="Kronmiller B."/>
            <person name="Shen D."/>
            <person name="Strem M.D."/>
            <person name="Amoako-Attah I."/>
            <person name="Akrofi A.Y."/>
            <person name="Begoude B.A."/>
            <person name="Ten Hoopen G.M."/>
            <person name="Coulibaly K."/>
            <person name="Kebe B.I."/>
            <person name="Melnick R.L."/>
            <person name="Guiltinan M.J."/>
            <person name="Tyler B.M."/>
            <person name="Meinhardt L.W."/>
            <person name="Bailey B.A."/>
        </authorList>
    </citation>
    <scope>NUCLEOTIDE SEQUENCE [LARGE SCALE GENOMIC DNA]</scope>
    <source>
        <strain evidence="17">sbr112.9</strain>
    </source>
</reference>
<dbReference type="Gene3D" id="1.20.120.350">
    <property type="entry name" value="Voltage-gated potassium channels. Chain C"/>
    <property type="match status" value="1"/>
</dbReference>
<evidence type="ECO:0000313" key="16">
    <source>
        <dbReference type="EMBL" id="POM75484.1"/>
    </source>
</evidence>
<accession>A0A2P4YCG1</accession>
<dbReference type="InterPro" id="IPR027359">
    <property type="entry name" value="Volt_channel_dom_sf"/>
</dbReference>
<evidence type="ECO:0000256" key="1">
    <source>
        <dbReference type="ARBA" id="ARBA00004651"/>
    </source>
</evidence>
<dbReference type="EMBL" id="NCKW01003799">
    <property type="protein sequence ID" value="POM75484.1"/>
    <property type="molecule type" value="Genomic_DNA"/>
</dbReference>
<keyword evidence="8" id="KW-0175">Coiled coil</keyword>
<feature type="region of interest" description="Disordered" evidence="13">
    <location>
        <begin position="260"/>
        <end position="292"/>
    </location>
</feature>
<evidence type="ECO:0000256" key="9">
    <source>
        <dbReference type="ARBA" id="ARBA00023065"/>
    </source>
</evidence>
<keyword evidence="6" id="KW-0851">Voltage-gated channel</keyword>